<dbReference type="AlphaFoldDB" id="A0AAE0PAL3"/>
<feature type="non-terminal residue" evidence="7">
    <location>
        <position position="96"/>
    </location>
</feature>
<protein>
    <submittedName>
        <fullName evidence="7">Uncharacterized protein</fullName>
    </submittedName>
</protein>
<dbReference type="Proteomes" id="UP001281003">
    <property type="component" value="Unassembled WGS sequence"/>
</dbReference>
<reference evidence="7" key="1">
    <citation type="journal article" date="2023" name="Mol. Phylogenet. Evol.">
        <title>Genome-scale phylogeny and comparative genomics of the fungal order Sordariales.</title>
        <authorList>
            <person name="Hensen N."/>
            <person name="Bonometti L."/>
            <person name="Westerberg I."/>
            <person name="Brannstrom I.O."/>
            <person name="Guillou S."/>
            <person name="Cros-Aarteil S."/>
            <person name="Calhoun S."/>
            <person name="Haridas S."/>
            <person name="Kuo A."/>
            <person name="Mondo S."/>
            <person name="Pangilinan J."/>
            <person name="Riley R."/>
            <person name="LaButti K."/>
            <person name="Andreopoulos B."/>
            <person name="Lipzen A."/>
            <person name="Chen C."/>
            <person name="Yan M."/>
            <person name="Daum C."/>
            <person name="Ng V."/>
            <person name="Clum A."/>
            <person name="Steindorff A."/>
            <person name="Ohm R.A."/>
            <person name="Martin F."/>
            <person name="Silar P."/>
            <person name="Natvig D.O."/>
            <person name="Lalanne C."/>
            <person name="Gautier V."/>
            <person name="Ament-Velasquez S.L."/>
            <person name="Kruys A."/>
            <person name="Hutchinson M.I."/>
            <person name="Powell A.J."/>
            <person name="Barry K."/>
            <person name="Miller A.N."/>
            <person name="Grigoriev I.V."/>
            <person name="Debuchy R."/>
            <person name="Gladieux P."/>
            <person name="Hiltunen Thoren M."/>
            <person name="Johannesson H."/>
        </authorList>
    </citation>
    <scope>NUCLEOTIDE SEQUENCE</scope>
    <source>
        <strain evidence="7">FGSC 1904</strain>
    </source>
</reference>
<keyword evidence="6" id="KW-0472">Membrane</keyword>
<dbReference type="InterPro" id="IPR052374">
    <property type="entry name" value="SERAC1"/>
</dbReference>
<comment type="subcellular location">
    <subcellularLocation>
        <location evidence="2">Endoplasmic reticulum</location>
    </subcellularLocation>
    <subcellularLocation>
        <location evidence="3">Membrane</location>
    </subcellularLocation>
    <subcellularLocation>
        <location evidence="1">Mitochondrion</location>
    </subcellularLocation>
</comment>
<evidence type="ECO:0000256" key="4">
    <source>
        <dbReference type="ARBA" id="ARBA00022824"/>
    </source>
</evidence>
<dbReference type="GO" id="GO:0016020">
    <property type="term" value="C:membrane"/>
    <property type="evidence" value="ECO:0007669"/>
    <property type="project" value="UniProtKB-SubCell"/>
</dbReference>
<evidence type="ECO:0000313" key="8">
    <source>
        <dbReference type="Proteomes" id="UP001281003"/>
    </source>
</evidence>
<accession>A0AAE0PAL3</accession>
<gene>
    <name evidence="7" type="ORF">B0T20DRAFT_320051</name>
</gene>
<dbReference type="GO" id="GO:0005783">
    <property type="term" value="C:endoplasmic reticulum"/>
    <property type="evidence" value="ECO:0007669"/>
    <property type="project" value="UniProtKB-SubCell"/>
</dbReference>
<dbReference type="GO" id="GO:0005739">
    <property type="term" value="C:mitochondrion"/>
    <property type="evidence" value="ECO:0007669"/>
    <property type="project" value="UniProtKB-SubCell"/>
</dbReference>
<comment type="caution">
    <text evidence="7">The sequence shown here is derived from an EMBL/GenBank/DDBJ whole genome shotgun (WGS) entry which is preliminary data.</text>
</comment>
<proteinExistence type="predicted"/>
<reference evidence="7" key="2">
    <citation type="submission" date="2023-07" db="EMBL/GenBank/DDBJ databases">
        <authorList>
            <consortium name="Lawrence Berkeley National Laboratory"/>
            <person name="Haridas S."/>
            <person name="Hensen N."/>
            <person name="Bonometti L."/>
            <person name="Westerberg I."/>
            <person name="Brannstrom I.O."/>
            <person name="Guillou S."/>
            <person name="Cros-Aarteil S."/>
            <person name="Calhoun S."/>
            <person name="Kuo A."/>
            <person name="Mondo S."/>
            <person name="Pangilinan J."/>
            <person name="Riley R."/>
            <person name="LaButti K."/>
            <person name="Andreopoulos B."/>
            <person name="Lipzen A."/>
            <person name="Chen C."/>
            <person name="Yanf M."/>
            <person name="Daum C."/>
            <person name="Ng V."/>
            <person name="Clum A."/>
            <person name="Steindorff A."/>
            <person name="Ohm R."/>
            <person name="Martin F."/>
            <person name="Silar P."/>
            <person name="Natvig D."/>
            <person name="Lalanne C."/>
            <person name="Gautier V."/>
            <person name="Ament-velasquez S.L."/>
            <person name="Kruys A."/>
            <person name="Hutchinson M.I."/>
            <person name="Powell A.J."/>
            <person name="Barry K."/>
            <person name="Miller A.N."/>
            <person name="Grigoriev I.V."/>
            <person name="Debuchy R."/>
            <person name="Gladieux P."/>
            <person name="Thoren M.H."/>
            <person name="Johannesson H."/>
        </authorList>
    </citation>
    <scope>NUCLEOTIDE SEQUENCE</scope>
    <source>
        <strain evidence="7">FGSC 1904</strain>
    </source>
</reference>
<dbReference type="PANTHER" id="PTHR48182">
    <property type="entry name" value="PROTEIN SERAC1"/>
    <property type="match status" value="1"/>
</dbReference>
<keyword evidence="8" id="KW-1185">Reference proteome</keyword>
<evidence type="ECO:0000256" key="3">
    <source>
        <dbReference type="ARBA" id="ARBA00004370"/>
    </source>
</evidence>
<keyword evidence="4" id="KW-0256">Endoplasmic reticulum</keyword>
<feature type="non-terminal residue" evidence="7">
    <location>
        <position position="1"/>
    </location>
</feature>
<evidence type="ECO:0000256" key="1">
    <source>
        <dbReference type="ARBA" id="ARBA00004173"/>
    </source>
</evidence>
<name>A0AAE0PAL3_SORBR</name>
<organism evidence="7 8">
    <name type="scientific">Sordaria brevicollis</name>
    <dbReference type="NCBI Taxonomy" id="83679"/>
    <lineage>
        <taxon>Eukaryota</taxon>
        <taxon>Fungi</taxon>
        <taxon>Dikarya</taxon>
        <taxon>Ascomycota</taxon>
        <taxon>Pezizomycotina</taxon>
        <taxon>Sordariomycetes</taxon>
        <taxon>Sordariomycetidae</taxon>
        <taxon>Sordariales</taxon>
        <taxon>Sordariaceae</taxon>
        <taxon>Sordaria</taxon>
    </lineage>
</organism>
<evidence type="ECO:0000313" key="7">
    <source>
        <dbReference type="EMBL" id="KAK3396416.1"/>
    </source>
</evidence>
<keyword evidence="5" id="KW-0496">Mitochondrion</keyword>
<evidence type="ECO:0000256" key="5">
    <source>
        <dbReference type="ARBA" id="ARBA00023128"/>
    </source>
</evidence>
<evidence type="ECO:0000256" key="2">
    <source>
        <dbReference type="ARBA" id="ARBA00004240"/>
    </source>
</evidence>
<dbReference type="PANTHER" id="PTHR48182:SF2">
    <property type="entry name" value="PROTEIN SERAC1"/>
    <property type="match status" value="1"/>
</dbReference>
<sequence length="96" mass="10637">VVDIIAVRGFHLATERPWTSPDKGVMWLSDLLTEDYPDARVLSYNYEVNAVFTSNWAMFESAVADLVNQIVSVSEHVLSSRPLVFACHGLGGLLVE</sequence>
<evidence type="ECO:0000256" key="6">
    <source>
        <dbReference type="ARBA" id="ARBA00023136"/>
    </source>
</evidence>
<dbReference type="EMBL" id="JAUTDP010000009">
    <property type="protein sequence ID" value="KAK3396416.1"/>
    <property type="molecule type" value="Genomic_DNA"/>
</dbReference>